<dbReference type="EMBL" id="GBRH01172488">
    <property type="protein sequence ID" value="JAE25408.1"/>
    <property type="molecule type" value="Transcribed_RNA"/>
</dbReference>
<accession>A0A0A9GXU8</accession>
<protein>
    <submittedName>
        <fullName evidence="1">Uncharacterized protein</fullName>
    </submittedName>
</protein>
<name>A0A0A9GXU8_ARUDO</name>
<reference evidence="1" key="2">
    <citation type="journal article" date="2015" name="Data Brief">
        <title>Shoot transcriptome of the giant reed, Arundo donax.</title>
        <authorList>
            <person name="Barrero R.A."/>
            <person name="Guerrero F.D."/>
            <person name="Moolhuijzen P."/>
            <person name="Goolsby J.A."/>
            <person name="Tidwell J."/>
            <person name="Bellgard S.E."/>
            <person name="Bellgard M.I."/>
        </authorList>
    </citation>
    <scope>NUCLEOTIDE SEQUENCE</scope>
    <source>
        <tissue evidence="1">Shoot tissue taken approximately 20 cm above the soil surface</tissue>
    </source>
</reference>
<evidence type="ECO:0000313" key="1">
    <source>
        <dbReference type="EMBL" id="JAE25408.1"/>
    </source>
</evidence>
<sequence>MRPMVQKKVSSGDLQLFWKSLCLHVFRTAVENLLVGFIFMLEDLKLDRSKE</sequence>
<reference evidence="1" key="1">
    <citation type="submission" date="2014-09" db="EMBL/GenBank/DDBJ databases">
        <authorList>
            <person name="Magalhaes I.L.F."/>
            <person name="Oliveira U."/>
            <person name="Santos F.R."/>
            <person name="Vidigal T.H.D.A."/>
            <person name="Brescovit A.D."/>
            <person name="Santos A.J."/>
        </authorList>
    </citation>
    <scope>NUCLEOTIDE SEQUENCE</scope>
    <source>
        <tissue evidence="1">Shoot tissue taken approximately 20 cm above the soil surface</tissue>
    </source>
</reference>
<dbReference type="AlphaFoldDB" id="A0A0A9GXU8"/>
<proteinExistence type="predicted"/>
<organism evidence="1">
    <name type="scientific">Arundo donax</name>
    <name type="common">Giant reed</name>
    <name type="synonym">Donax arundinaceus</name>
    <dbReference type="NCBI Taxonomy" id="35708"/>
    <lineage>
        <taxon>Eukaryota</taxon>
        <taxon>Viridiplantae</taxon>
        <taxon>Streptophyta</taxon>
        <taxon>Embryophyta</taxon>
        <taxon>Tracheophyta</taxon>
        <taxon>Spermatophyta</taxon>
        <taxon>Magnoliopsida</taxon>
        <taxon>Liliopsida</taxon>
        <taxon>Poales</taxon>
        <taxon>Poaceae</taxon>
        <taxon>PACMAD clade</taxon>
        <taxon>Arundinoideae</taxon>
        <taxon>Arundineae</taxon>
        <taxon>Arundo</taxon>
    </lineage>
</organism>